<dbReference type="RefSeq" id="WP_322473034.1">
    <property type="nucleotide sequence ID" value="NZ_JBHRZG010000016.1"/>
</dbReference>
<dbReference type="InterPro" id="IPR015943">
    <property type="entry name" value="WD40/YVTN_repeat-like_dom_sf"/>
</dbReference>
<gene>
    <name evidence="4" type="ORF">ACFOSB_13590</name>
</gene>
<sequence>MTSPRRAVLILTLLLTACAQPGTPGVPPGPVITTTDFTAFDTPQGAGSIRLGRSGRLSVDAEPHFAAVSPDSRVAWVTLQNNNAVATVDIASGTVTDVRSLGLKDHRVPGQGLDASDYDRINIRTWPVQGMYMPDHIAHVAIGGRSYLLTANEGNPRDETLSSSDAVRVGTLTLDPAVFPDAASLQADTALGRLHVSRPDADTDGNGLADRLLSFGGRSVSVWDTDLALVADTGDAIERDLAARTPATFGSEGTISSFDTRSDDRGPEPEAVTTGVIAGRTLAFVGLERAGGIMVFDVSDPTTPTIVDYARFGDPTAAPDSGDAGDLQPDALLFIPATDSPGGQPLLVVSSEVSGSVTLYTVQDTGRLALTGRYQAAPFAFGQGVASMSAYDRTGKRLLVVNRVAAGLDILDLRDVTRPVKTGTLPLASYGRTPTWAAVRPDGLIAVAVETFPKTDPGHVLFLNADGTLRAPPVTVGALPQMLTFTPDGRKVVVVNAGEANSAGTVDPAGSVSILDVSRALAAR</sequence>
<feature type="region of interest" description="Disordered" evidence="1">
    <location>
        <begin position="252"/>
        <end position="271"/>
    </location>
</feature>
<evidence type="ECO:0000256" key="2">
    <source>
        <dbReference type="SAM" id="SignalP"/>
    </source>
</evidence>
<keyword evidence="5" id="KW-1185">Reference proteome</keyword>
<dbReference type="NCBIfam" id="NF038117">
    <property type="entry name" value="choice_anch_I"/>
    <property type="match status" value="1"/>
</dbReference>
<evidence type="ECO:0000313" key="5">
    <source>
        <dbReference type="Proteomes" id="UP001595803"/>
    </source>
</evidence>
<dbReference type="EMBL" id="JBHRZG010000016">
    <property type="protein sequence ID" value="MFC3833895.1"/>
    <property type="molecule type" value="Genomic_DNA"/>
</dbReference>
<organism evidence="4 5">
    <name type="scientific">Deinococcus rufus</name>
    <dbReference type="NCBI Taxonomy" id="2136097"/>
    <lineage>
        <taxon>Bacteria</taxon>
        <taxon>Thermotogati</taxon>
        <taxon>Deinococcota</taxon>
        <taxon>Deinococci</taxon>
        <taxon>Deinococcales</taxon>
        <taxon>Deinococcaceae</taxon>
        <taxon>Deinococcus</taxon>
    </lineage>
</organism>
<evidence type="ECO:0000313" key="4">
    <source>
        <dbReference type="EMBL" id="MFC3833895.1"/>
    </source>
</evidence>
<protein>
    <submittedName>
        <fullName evidence="4">Choice-of-anchor I family protein</fullName>
    </submittedName>
</protein>
<dbReference type="InterPro" id="IPR011045">
    <property type="entry name" value="N2O_reductase_N"/>
</dbReference>
<reference evidence="5" key="1">
    <citation type="journal article" date="2019" name="Int. J. Syst. Evol. Microbiol.">
        <title>The Global Catalogue of Microorganisms (GCM) 10K type strain sequencing project: providing services to taxonomists for standard genome sequencing and annotation.</title>
        <authorList>
            <consortium name="The Broad Institute Genomics Platform"/>
            <consortium name="The Broad Institute Genome Sequencing Center for Infectious Disease"/>
            <person name="Wu L."/>
            <person name="Ma J."/>
        </authorList>
    </citation>
    <scope>NUCLEOTIDE SEQUENCE [LARGE SCALE GENOMIC DNA]</scope>
    <source>
        <strain evidence="5">CCTCC AB 2017081</strain>
    </source>
</reference>
<comment type="caution">
    <text evidence="4">The sequence shown here is derived from an EMBL/GenBank/DDBJ whole genome shotgun (WGS) entry which is preliminary data.</text>
</comment>
<dbReference type="InterPro" id="IPR055188">
    <property type="entry name" value="Choice_anch_I"/>
</dbReference>
<evidence type="ECO:0000259" key="3">
    <source>
        <dbReference type="Pfam" id="PF22494"/>
    </source>
</evidence>
<feature type="chain" id="PRO_5045297877" evidence="2">
    <location>
        <begin position="20"/>
        <end position="524"/>
    </location>
</feature>
<proteinExistence type="predicted"/>
<dbReference type="SUPFAM" id="SSF50974">
    <property type="entry name" value="Nitrous oxide reductase, N-terminal domain"/>
    <property type="match status" value="1"/>
</dbReference>
<name>A0ABV7ZAY4_9DEIO</name>
<dbReference type="InterPro" id="IPR052956">
    <property type="entry name" value="Mesenchyme-surface_protein"/>
</dbReference>
<dbReference type="SUPFAM" id="SSF50969">
    <property type="entry name" value="YVTN repeat-like/Quinoprotein amine dehydrogenase"/>
    <property type="match status" value="1"/>
</dbReference>
<accession>A0ABV7ZAY4</accession>
<dbReference type="InterPro" id="IPR011044">
    <property type="entry name" value="Quino_amine_DH_bsu"/>
</dbReference>
<dbReference type="PROSITE" id="PS51257">
    <property type="entry name" value="PROKAR_LIPOPROTEIN"/>
    <property type="match status" value="1"/>
</dbReference>
<feature type="domain" description="Choice-of-anchor I" evidence="3">
    <location>
        <begin position="33"/>
        <end position="361"/>
    </location>
</feature>
<dbReference type="Pfam" id="PF22494">
    <property type="entry name" value="choice_anch_I"/>
    <property type="match status" value="2"/>
</dbReference>
<feature type="domain" description="Choice-of-anchor I" evidence="3">
    <location>
        <begin position="383"/>
        <end position="520"/>
    </location>
</feature>
<evidence type="ECO:0000256" key="1">
    <source>
        <dbReference type="SAM" id="MobiDB-lite"/>
    </source>
</evidence>
<dbReference type="Proteomes" id="UP001595803">
    <property type="component" value="Unassembled WGS sequence"/>
</dbReference>
<dbReference type="PANTHER" id="PTHR46928">
    <property type="entry name" value="MESENCHYME-SPECIFIC CELL SURFACE GLYCOPROTEIN"/>
    <property type="match status" value="1"/>
</dbReference>
<keyword evidence="2" id="KW-0732">Signal</keyword>
<dbReference type="Gene3D" id="2.130.10.10">
    <property type="entry name" value="YVTN repeat-like/Quinoprotein amine dehydrogenase"/>
    <property type="match status" value="1"/>
</dbReference>
<dbReference type="PANTHER" id="PTHR46928:SF1">
    <property type="entry name" value="MESENCHYME-SPECIFIC CELL SURFACE GLYCOPROTEIN"/>
    <property type="match status" value="1"/>
</dbReference>
<feature type="signal peptide" evidence="2">
    <location>
        <begin position="1"/>
        <end position="19"/>
    </location>
</feature>